<sequence length="85" mass="9468">MITKDITIEDLVDDVPGAVRYMMEQGIKCIACGEPIWGTLEEAAKEKGFDDDTIEKFVVDLNHLQENPPEDPAGGKRIETKSMDD</sequence>
<dbReference type="OrthoDB" id="47460at2"/>
<dbReference type="InterPro" id="IPR015077">
    <property type="entry name" value="DUF1858"/>
</dbReference>
<proteinExistence type="predicted"/>
<dbReference type="AlphaFoldDB" id="A0A0S2HYA9"/>
<reference evidence="3 4" key="1">
    <citation type="submission" date="2015-11" db="EMBL/GenBank/DDBJ databases">
        <title>Description and complete genome sequence of a novel strain predominating in hypersaline microbial mats and representing a new family of the Bacteriodetes phylum.</title>
        <authorList>
            <person name="Spring S."/>
            <person name="Bunk B."/>
            <person name="Sproer C."/>
            <person name="Klenk H.-P."/>
        </authorList>
    </citation>
    <scope>NUCLEOTIDE SEQUENCE [LARGE SCALE GENOMIC DNA]</scope>
    <source>
        <strain evidence="3 4">L21-Spi-D4</strain>
    </source>
</reference>
<feature type="domain" description="DUF1858" evidence="2">
    <location>
        <begin position="2"/>
        <end position="54"/>
    </location>
</feature>
<name>A0A0S2HYA9_9BACT</name>
<accession>A0A0S2HYA9</accession>
<dbReference type="EMBL" id="CP013118">
    <property type="protein sequence ID" value="ALO15055.1"/>
    <property type="molecule type" value="Genomic_DNA"/>
</dbReference>
<evidence type="ECO:0000313" key="3">
    <source>
        <dbReference type="EMBL" id="ALO15055.1"/>
    </source>
</evidence>
<dbReference type="Gene3D" id="1.10.3910.10">
    <property type="entry name" value="SP0561-like"/>
    <property type="match status" value="1"/>
</dbReference>
<organism evidence="3 4">
    <name type="scientific">Salinivirga cyanobacteriivorans</name>
    <dbReference type="NCBI Taxonomy" id="1307839"/>
    <lineage>
        <taxon>Bacteria</taxon>
        <taxon>Pseudomonadati</taxon>
        <taxon>Bacteroidota</taxon>
        <taxon>Bacteroidia</taxon>
        <taxon>Bacteroidales</taxon>
        <taxon>Salinivirgaceae</taxon>
        <taxon>Salinivirga</taxon>
    </lineage>
</organism>
<evidence type="ECO:0000313" key="4">
    <source>
        <dbReference type="Proteomes" id="UP000064893"/>
    </source>
</evidence>
<dbReference type="SUPFAM" id="SSF140683">
    <property type="entry name" value="SP0561-like"/>
    <property type="match status" value="1"/>
</dbReference>
<dbReference type="RefSeq" id="WP_081421465.1">
    <property type="nucleotide sequence ID" value="NZ_CP013118.1"/>
</dbReference>
<gene>
    <name evidence="3" type="ORF">L21SP5_01405</name>
</gene>
<dbReference type="Pfam" id="PF08984">
    <property type="entry name" value="DUF1858"/>
    <property type="match status" value="1"/>
</dbReference>
<evidence type="ECO:0000256" key="1">
    <source>
        <dbReference type="SAM" id="MobiDB-lite"/>
    </source>
</evidence>
<protein>
    <submittedName>
        <fullName evidence="3">Hybrid cluster protein-associated redox disulfide domain protein</fullName>
    </submittedName>
</protein>
<dbReference type="KEGG" id="blq:L21SP5_01405"/>
<keyword evidence="4" id="KW-1185">Reference proteome</keyword>
<evidence type="ECO:0000259" key="2">
    <source>
        <dbReference type="Pfam" id="PF08984"/>
    </source>
</evidence>
<dbReference type="InterPro" id="IPR038062">
    <property type="entry name" value="ScdA-like_N_sf"/>
</dbReference>
<dbReference type="Proteomes" id="UP000064893">
    <property type="component" value="Chromosome"/>
</dbReference>
<feature type="compositionally biased region" description="Basic and acidic residues" evidence="1">
    <location>
        <begin position="73"/>
        <end position="85"/>
    </location>
</feature>
<feature type="region of interest" description="Disordered" evidence="1">
    <location>
        <begin position="62"/>
        <end position="85"/>
    </location>
</feature>